<evidence type="ECO:0000256" key="14">
    <source>
        <dbReference type="SAM" id="SignalP"/>
    </source>
</evidence>
<dbReference type="Gene3D" id="3.80.10.10">
    <property type="entry name" value="Ribonuclease Inhibitor"/>
    <property type="match status" value="7"/>
</dbReference>
<feature type="chain" id="PRO_5043179291" description="Leucine-rich repeat-containing N-terminal plant-type domain-containing protein" evidence="14">
    <location>
        <begin position="29"/>
        <end position="1128"/>
    </location>
</feature>
<dbReference type="FunFam" id="3.80.10.10:FF:000649">
    <property type="entry name" value="Leucine Rich Repeat family protein"/>
    <property type="match status" value="1"/>
</dbReference>
<dbReference type="SMART" id="SM00369">
    <property type="entry name" value="LRR_TYP"/>
    <property type="match status" value="13"/>
</dbReference>
<dbReference type="GO" id="GO:0005886">
    <property type="term" value="C:plasma membrane"/>
    <property type="evidence" value="ECO:0007669"/>
    <property type="project" value="UniProtKB-SubCell"/>
</dbReference>
<name>A0A3B6QCG8_WHEAT</name>
<feature type="transmembrane region" description="Helical" evidence="13">
    <location>
        <begin position="1071"/>
        <end position="1092"/>
    </location>
</feature>
<dbReference type="InterPro" id="IPR046956">
    <property type="entry name" value="RLP23-like"/>
</dbReference>
<dbReference type="InterPro" id="IPR003591">
    <property type="entry name" value="Leu-rich_rpt_typical-subtyp"/>
</dbReference>
<evidence type="ECO:0000256" key="12">
    <source>
        <dbReference type="ARBA" id="ARBA00023180"/>
    </source>
</evidence>
<evidence type="ECO:0000256" key="9">
    <source>
        <dbReference type="ARBA" id="ARBA00022989"/>
    </source>
</evidence>
<keyword evidence="10 13" id="KW-0472">Membrane</keyword>
<dbReference type="Pfam" id="PF13516">
    <property type="entry name" value="LRR_6"/>
    <property type="match status" value="1"/>
</dbReference>
<dbReference type="FunFam" id="3.80.10.10:FF:000095">
    <property type="entry name" value="LRR receptor-like serine/threonine-protein kinase GSO1"/>
    <property type="match status" value="1"/>
</dbReference>
<evidence type="ECO:0000256" key="13">
    <source>
        <dbReference type="SAM" id="Phobius"/>
    </source>
</evidence>
<reference evidence="16" key="1">
    <citation type="submission" date="2018-08" db="EMBL/GenBank/DDBJ databases">
        <authorList>
            <person name="Rossello M."/>
        </authorList>
    </citation>
    <scope>NUCLEOTIDE SEQUENCE [LARGE SCALE GENOMIC DNA]</scope>
    <source>
        <strain evidence="16">cv. Chinese Spring</strain>
    </source>
</reference>
<evidence type="ECO:0000256" key="5">
    <source>
        <dbReference type="ARBA" id="ARBA00022614"/>
    </source>
</evidence>
<keyword evidence="17" id="KW-1185">Reference proteome</keyword>
<evidence type="ECO:0000256" key="11">
    <source>
        <dbReference type="ARBA" id="ARBA00023170"/>
    </source>
</evidence>
<keyword evidence="5" id="KW-0433">Leucine-rich repeat</keyword>
<evidence type="ECO:0000256" key="3">
    <source>
        <dbReference type="ARBA" id="ARBA00022475"/>
    </source>
</evidence>
<keyword evidence="8" id="KW-0677">Repeat</keyword>
<evidence type="ECO:0000313" key="16">
    <source>
        <dbReference type="EnsemblPlants" id="TraesCS6D02G050600.2"/>
    </source>
</evidence>
<dbReference type="FunFam" id="3.80.10.10:FF:001347">
    <property type="entry name" value="LRR receptor-like serine/threonine-protein kinase GSO2"/>
    <property type="match status" value="1"/>
</dbReference>
<dbReference type="STRING" id="4565.A0A3B6QCG8"/>
<dbReference type="Gramene" id="TraesCS6D02G050600.2">
    <property type="protein sequence ID" value="TraesCS6D02G050600.2"/>
    <property type="gene ID" value="TraesCS6D02G050600"/>
</dbReference>
<keyword evidence="11" id="KW-0675">Receptor</keyword>
<organism evidence="16">
    <name type="scientific">Triticum aestivum</name>
    <name type="common">Wheat</name>
    <dbReference type="NCBI Taxonomy" id="4565"/>
    <lineage>
        <taxon>Eukaryota</taxon>
        <taxon>Viridiplantae</taxon>
        <taxon>Streptophyta</taxon>
        <taxon>Embryophyta</taxon>
        <taxon>Tracheophyta</taxon>
        <taxon>Spermatophyta</taxon>
        <taxon>Magnoliopsida</taxon>
        <taxon>Liliopsida</taxon>
        <taxon>Poales</taxon>
        <taxon>Poaceae</taxon>
        <taxon>BOP clade</taxon>
        <taxon>Pooideae</taxon>
        <taxon>Triticodae</taxon>
        <taxon>Triticeae</taxon>
        <taxon>Triticinae</taxon>
        <taxon>Triticum</taxon>
    </lineage>
</organism>
<dbReference type="PANTHER" id="PTHR48063">
    <property type="entry name" value="LRR RECEPTOR-LIKE KINASE"/>
    <property type="match status" value="1"/>
</dbReference>
<dbReference type="SMART" id="SM00365">
    <property type="entry name" value="LRR_SD22"/>
    <property type="match status" value="9"/>
</dbReference>
<dbReference type="AlphaFoldDB" id="A0A3B6QCG8"/>
<feature type="signal peptide" evidence="14">
    <location>
        <begin position="1"/>
        <end position="28"/>
    </location>
</feature>
<protein>
    <recommendedName>
        <fullName evidence="15">Leucine-rich repeat-containing N-terminal plant-type domain-containing protein</fullName>
    </recommendedName>
</protein>
<dbReference type="InterPro" id="IPR013210">
    <property type="entry name" value="LRR_N_plant-typ"/>
</dbReference>
<dbReference type="PaxDb" id="4565-Traes_6DS_2B355DBEB.1"/>
<evidence type="ECO:0000256" key="4">
    <source>
        <dbReference type="ARBA" id="ARBA00022553"/>
    </source>
</evidence>
<comment type="subcellular location">
    <subcellularLocation>
        <location evidence="1">Cell membrane</location>
        <topology evidence="1">Single-pass type I membrane protein</topology>
    </subcellularLocation>
</comment>
<keyword evidence="4" id="KW-0597">Phosphoprotein</keyword>
<dbReference type="Proteomes" id="UP000019116">
    <property type="component" value="Chromosome 6D"/>
</dbReference>
<dbReference type="Pfam" id="PF00560">
    <property type="entry name" value="LRR_1"/>
    <property type="match status" value="16"/>
</dbReference>
<comment type="similarity">
    <text evidence="2">Belongs to the RLP family.</text>
</comment>
<keyword evidence="6 13" id="KW-0812">Transmembrane</keyword>
<dbReference type="InterPro" id="IPR001611">
    <property type="entry name" value="Leu-rich_rpt"/>
</dbReference>
<dbReference type="PROSITE" id="PS51450">
    <property type="entry name" value="LRR"/>
    <property type="match status" value="1"/>
</dbReference>
<evidence type="ECO:0000256" key="7">
    <source>
        <dbReference type="ARBA" id="ARBA00022729"/>
    </source>
</evidence>
<dbReference type="Pfam" id="PF13855">
    <property type="entry name" value="LRR_8"/>
    <property type="match status" value="1"/>
</dbReference>
<dbReference type="FunFam" id="3.80.10.10:FF:000041">
    <property type="entry name" value="LRR receptor-like serine/threonine-protein kinase ERECTA"/>
    <property type="match status" value="1"/>
</dbReference>
<feature type="domain" description="Leucine-rich repeat-containing N-terminal plant-type" evidence="15">
    <location>
        <begin position="48"/>
        <end position="84"/>
    </location>
</feature>
<dbReference type="Gramene" id="TraesCS6D03G0106600.2">
    <property type="protein sequence ID" value="TraesCS6D03G0106600.2.CDS"/>
    <property type="gene ID" value="TraesCS6D03G0106600"/>
</dbReference>
<keyword evidence="3" id="KW-1003">Cell membrane</keyword>
<keyword evidence="12" id="KW-0325">Glycoprotein</keyword>
<proteinExistence type="inferred from homology"/>
<dbReference type="FunFam" id="3.80.10.10:FF:000383">
    <property type="entry name" value="Leucine-rich repeat receptor protein kinase EMS1"/>
    <property type="match status" value="1"/>
</dbReference>
<dbReference type="OrthoDB" id="749832at2759"/>
<dbReference type="InterPro" id="IPR032675">
    <property type="entry name" value="LRR_dom_sf"/>
</dbReference>
<evidence type="ECO:0000256" key="6">
    <source>
        <dbReference type="ARBA" id="ARBA00022692"/>
    </source>
</evidence>
<evidence type="ECO:0000313" key="17">
    <source>
        <dbReference type="Proteomes" id="UP000019116"/>
    </source>
</evidence>
<keyword evidence="9 13" id="KW-1133">Transmembrane helix</keyword>
<evidence type="ECO:0000256" key="10">
    <source>
        <dbReference type="ARBA" id="ARBA00023136"/>
    </source>
</evidence>
<dbReference type="SMR" id="A0A3B6QCG8"/>
<keyword evidence="7 14" id="KW-0732">Signal</keyword>
<accession>A0A3B6QCG8</accession>
<sequence>MAKAPMDMLQLSCIQIAIALLLFTQAKSTTQDTSALHPKDAIPSCVAGERSALLAFRAGLSDPANLLPSWKSDACCRWKGVYCSNRTGHVVRLDLRGTEDGTGQALAGNISSSLLRLHHLRYLDLSWNSFDKIQIPEFMGSLHQLRYLDLSWSGFIGRIPPQLGNLSNLQYLNLETYSYRSVDSSFHRGTHSTDITWLSWLTSLEHLDMTGVNLSTIVHWLPVVNMLPTLKVLRLANCQLRSSPDSLPLSNLTSLETLDLSRNHLHKLDMSSNGFYGPFPDEIGNMTSIVELDLSYNNLVGMIPSNLQNLCNLEILDFSMNNINGSIAELFHRLFHRLPNCSQNKLQDLFLRQSNLIGSLPTATVQSLRNLHRLDLSRNKLSGPVPQWIGELTKLTRLVLGSNKLHGVINEGHLSRLDMLEELTLSDNSIAITVSPTWVPTFSLSFIHLRSCQLGPKFPTWLKWQTGMYSVDISNTSINDMAPGWFWVAASSAGYLNIQNNQITGVLPSTMEFMRAEAMDFSSNQLGGTIPKLPINLTYLDLSRNNVVGPLPLDFGAPGLRMLLLYDNMISGAIPSSLCKLQTLQFLDLSRNNFSGPITDCLVNESSTNMTVLSIINLSLRDNHLSGDFPLLLHKCPGLIFLDLGHNQFSGTLPAWIGEKLSSLSFLRLRSNMFHGHIPVELTKLVHLQYLDLAYNNISGSIPRFMLNCTGMMQTGFNTNGLQYAFSSGVSSDENELVDYTENITVLTKGQERLYTGEIIYMVNLDLSCNSLTGSIPAEISTLVALKSLNLSWNNFKGNIPENIGALIQVESLDLSHNELSGEIPSSLSALTSLSRLNLLRSNMFYGHIPVELTKLVNLQYLDLGYNNISGSIPRSIINFTGMTQTRDNTDDLRNALTSGVFIDDNDLVDYSENLTVLTKGQERLYSGEIIYMLNLDLSCNRLTGEIPAEISTLLALKSLNLSWNNFDGKIPENIGTLMQVESLDLSHNELSGEIPSSLSDLTSLSRLNLSYNSLGGKIPTGNQLQTLEDQASIYVGNPGLCGPPLSRRCPQPKPIPEGNHGDASDDVVSFFLAMGSGYVMGLWVVFCTFLFKKRWRVSWYSLCDSLYDWVYVQVAVTWASLRGRING</sequence>
<evidence type="ECO:0000256" key="8">
    <source>
        <dbReference type="ARBA" id="ARBA00022737"/>
    </source>
</evidence>
<dbReference type="Pfam" id="PF08263">
    <property type="entry name" value="LRRNT_2"/>
    <property type="match status" value="1"/>
</dbReference>
<evidence type="ECO:0000259" key="15">
    <source>
        <dbReference type="Pfam" id="PF08263"/>
    </source>
</evidence>
<dbReference type="PANTHER" id="PTHR48063:SF89">
    <property type="entry name" value="LEUCINE-RICH REPEAT-CONTAINING N-TERMINAL PLANT-TYPE DOMAIN-CONTAINING PROTEIN"/>
    <property type="match status" value="1"/>
</dbReference>
<evidence type="ECO:0000256" key="2">
    <source>
        <dbReference type="ARBA" id="ARBA00009592"/>
    </source>
</evidence>
<evidence type="ECO:0000256" key="1">
    <source>
        <dbReference type="ARBA" id="ARBA00004251"/>
    </source>
</evidence>
<dbReference type="EnsemblPlants" id="TraesCS6D02G050600.2">
    <property type="protein sequence ID" value="TraesCS6D02G050600.2"/>
    <property type="gene ID" value="TraesCS6D02G050600"/>
</dbReference>
<reference evidence="16" key="2">
    <citation type="submission" date="2018-10" db="UniProtKB">
        <authorList>
            <consortium name="EnsemblPlants"/>
        </authorList>
    </citation>
    <scope>IDENTIFICATION</scope>
</reference>
<dbReference type="SUPFAM" id="SSF52058">
    <property type="entry name" value="L domain-like"/>
    <property type="match status" value="4"/>
</dbReference>